<evidence type="ECO:0008006" key="5">
    <source>
        <dbReference type="Google" id="ProtNLM"/>
    </source>
</evidence>
<dbReference type="CDD" id="cd13121">
    <property type="entry name" value="BF2867_like_C"/>
    <property type="match status" value="1"/>
</dbReference>
<dbReference type="Proteomes" id="UP001221558">
    <property type="component" value="Chromosome"/>
</dbReference>
<gene>
    <name evidence="3" type="ORF">PQ465_18810</name>
</gene>
<evidence type="ECO:0000313" key="4">
    <source>
        <dbReference type="Proteomes" id="UP001221558"/>
    </source>
</evidence>
<feature type="chain" id="PRO_5045583822" description="DUF1566 domain-containing protein" evidence="2">
    <location>
        <begin position="28"/>
        <end position="580"/>
    </location>
</feature>
<dbReference type="RefSeq" id="WP_274267063.1">
    <property type="nucleotide sequence ID" value="NZ_CP117880.1"/>
</dbReference>
<proteinExistence type="predicted"/>
<keyword evidence="2" id="KW-0732">Signal</keyword>
<accession>A0ABY7WFT0</accession>
<feature type="region of interest" description="Disordered" evidence="1">
    <location>
        <begin position="57"/>
        <end position="87"/>
    </location>
</feature>
<evidence type="ECO:0000256" key="2">
    <source>
        <dbReference type="SAM" id="SignalP"/>
    </source>
</evidence>
<feature type="compositionally biased region" description="Polar residues" evidence="1">
    <location>
        <begin position="64"/>
        <end position="87"/>
    </location>
</feature>
<organism evidence="3 4">
    <name type="scientific">Sphingobacterium oryzagri</name>
    <dbReference type="NCBI Taxonomy" id="3025669"/>
    <lineage>
        <taxon>Bacteria</taxon>
        <taxon>Pseudomonadati</taxon>
        <taxon>Bacteroidota</taxon>
        <taxon>Sphingobacteriia</taxon>
        <taxon>Sphingobacteriales</taxon>
        <taxon>Sphingobacteriaceae</taxon>
        <taxon>Sphingobacterium</taxon>
    </lineage>
</organism>
<protein>
    <recommendedName>
        <fullName evidence="5">DUF1566 domain-containing protein</fullName>
    </recommendedName>
</protein>
<sequence length="580" mass="62089">MKRHVRSTSQKWPIVIFGIFCATTFFACSRNAKDTELEPDGSTQLTFEVIGITDEISEGEISPDDSTTPSGGSDFVQNATRKPSNSLKQPFVATTKMVTTDDFDALITFEEEGHSFATMGDSTPSGSKLEQINSPGKKGVAGAKVAAAMPAGNRYRILIYDNNNAYVGTIDATSGTAFTPGFPVFRNTTYTWYAYSYNSTTSPAVPTNTANPTLTPAAGITALLYDSGTLTTVAGSNKIDITFEHKLASIAIRLDARGMFATINSVTASNSTAGSLSSGVLNLRTGAYNSVTPNTSTTALGNWINAATATGDTIKVAYFYTAATTPLTNFGVTLNNFVINLDDGTTRTFTAKPFTFSTSFTPQLGRRYTGTITLIESAVNVAGILWARSNLYHRPSDQGYRFRHRTSNRYGATANPVGSNEYFNWGARTSDINAATQVLNQCRQVFPYNTWRLPLQTEAQNLVAATTPVKTYGSSGDALYVAWNLGTSSEYGINWLSLLAQGRRGIGTNVLADYSLLVTSAGFFWTNQGGGTTTAPTAFYIRGNVVALGGTVSGGSVVLEEGPRNQGMNIRCVRNVNPTT</sequence>
<dbReference type="EMBL" id="CP117880">
    <property type="protein sequence ID" value="WDF68330.1"/>
    <property type="molecule type" value="Genomic_DNA"/>
</dbReference>
<name>A0ABY7WFT0_9SPHI</name>
<evidence type="ECO:0000313" key="3">
    <source>
        <dbReference type="EMBL" id="WDF68330.1"/>
    </source>
</evidence>
<keyword evidence="4" id="KW-1185">Reference proteome</keyword>
<dbReference type="PROSITE" id="PS51257">
    <property type="entry name" value="PROKAR_LIPOPROTEIN"/>
    <property type="match status" value="1"/>
</dbReference>
<reference evidence="3 4" key="1">
    <citation type="submission" date="2023-02" db="EMBL/GenBank/DDBJ databases">
        <title>Genome sequence of Sphingobacterium sp. KACC 22765.</title>
        <authorList>
            <person name="Kim S."/>
            <person name="Heo J."/>
            <person name="Kwon S.-W."/>
        </authorList>
    </citation>
    <scope>NUCLEOTIDE SEQUENCE [LARGE SCALE GENOMIC DNA]</scope>
    <source>
        <strain evidence="3 4">KACC 22765</strain>
    </source>
</reference>
<feature type="signal peptide" evidence="2">
    <location>
        <begin position="1"/>
        <end position="27"/>
    </location>
</feature>
<evidence type="ECO:0000256" key="1">
    <source>
        <dbReference type="SAM" id="MobiDB-lite"/>
    </source>
</evidence>